<proteinExistence type="predicted"/>
<evidence type="ECO:0000313" key="2">
    <source>
        <dbReference type="Proteomes" id="UP000310314"/>
    </source>
</evidence>
<dbReference type="EMBL" id="VATY01000001">
    <property type="protein sequence ID" value="TMM59467.1"/>
    <property type="molecule type" value="Genomic_DNA"/>
</dbReference>
<dbReference type="Proteomes" id="UP000310314">
    <property type="component" value="Unassembled WGS sequence"/>
</dbReference>
<name>A0A5S3Q1J5_9FLAO</name>
<organism evidence="1 2">
    <name type="scientific">Maribacter algarum</name>
    <name type="common">ex Zhang et al. 2020</name>
    <dbReference type="NCBI Taxonomy" id="2578118"/>
    <lineage>
        <taxon>Bacteria</taxon>
        <taxon>Pseudomonadati</taxon>
        <taxon>Bacteroidota</taxon>
        <taxon>Flavobacteriia</taxon>
        <taxon>Flavobacteriales</taxon>
        <taxon>Flavobacteriaceae</taxon>
        <taxon>Maribacter</taxon>
    </lineage>
</organism>
<dbReference type="AlphaFoldDB" id="A0A5S3Q1J5"/>
<accession>A0A5S3Q1J5</accession>
<sequence>MRLKEIIIRILFLFVFFPYLEAQNMKIEETLQKSQRNIFVLTSSDSKVKPDDDVWVSELNKYPEFSKVKEIDKAEYIFEFFIKRALGESRVKVKVFNQINGEILWESKKYRGTTNAFNGMSPTKHGIRKCFEKGILPAFKKGEF</sequence>
<protein>
    <submittedName>
        <fullName evidence="1">Uncharacterized protein</fullName>
    </submittedName>
</protein>
<keyword evidence="2" id="KW-1185">Reference proteome</keyword>
<reference evidence="1 2" key="1">
    <citation type="submission" date="2019-05" db="EMBL/GenBank/DDBJ databases">
        <authorList>
            <person name="Zhang J.-Y."/>
            <person name="Feg X."/>
            <person name="Du Z.-J."/>
        </authorList>
    </citation>
    <scope>NUCLEOTIDE SEQUENCE [LARGE SCALE GENOMIC DNA]</scope>
    <source>
        <strain evidence="1 2">RZ26</strain>
    </source>
</reference>
<dbReference type="RefSeq" id="WP_138657456.1">
    <property type="nucleotide sequence ID" value="NZ_VATY01000001.1"/>
</dbReference>
<evidence type="ECO:0000313" key="1">
    <source>
        <dbReference type="EMBL" id="TMM59467.1"/>
    </source>
</evidence>
<gene>
    <name evidence="1" type="ORF">FEE95_08595</name>
</gene>
<comment type="caution">
    <text evidence="1">The sequence shown here is derived from an EMBL/GenBank/DDBJ whole genome shotgun (WGS) entry which is preliminary data.</text>
</comment>